<dbReference type="AlphaFoldDB" id="A0A8T0FAB7"/>
<keyword evidence="2" id="KW-1185">Reference proteome</keyword>
<protein>
    <submittedName>
        <fullName evidence="1">Uncharacterized protein</fullName>
    </submittedName>
</protein>
<name>A0A8T0FAB7_ARGBR</name>
<accession>A0A8T0FAB7</accession>
<dbReference type="EMBL" id="JABXBU010000015">
    <property type="protein sequence ID" value="KAF8787811.1"/>
    <property type="molecule type" value="Genomic_DNA"/>
</dbReference>
<reference evidence="1" key="2">
    <citation type="submission" date="2020-06" db="EMBL/GenBank/DDBJ databases">
        <authorList>
            <person name="Sheffer M."/>
        </authorList>
    </citation>
    <scope>NUCLEOTIDE SEQUENCE</scope>
</reference>
<proteinExistence type="predicted"/>
<organism evidence="1 2">
    <name type="scientific">Argiope bruennichi</name>
    <name type="common">Wasp spider</name>
    <name type="synonym">Aranea bruennichi</name>
    <dbReference type="NCBI Taxonomy" id="94029"/>
    <lineage>
        <taxon>Eukaryota</taxon>
        <taxon>Metazoa</taxon>
        <taxon>Ecdysozoa</taxon>
        <taxon>Arthropoda</taxon>
        <taxon>Chelicerata</taxon>
        <taxon>Arachnida</taxon>
        <taxon>Araneae</taxon>
        <taxon>Araneomorphae</taxon>
        <taxon>Entelegynae</taxon>
        <taxon>Araneoidea</taxon>
        <taxon>Araneidae</taxon>
        <taxon>Argiope</taxon>
    </lineage>
</organism>
<evidence type="ECO:0000313" key="2">
    <source>
        <dbReference type="Proteomes" id="UP000807504"/>
    </source>
</evidence>
<evidence type="ECO:0000313" key="1">
    <source>
        <dbReference type="EMBL" id="KAF8787811.1"/>
    </source>
</evidence>
<comment type="caution">
    <text evidence="1">The sequence shown here is derived from an EMBL/GenBank/DDBJ whole genome shotgun (WGS) entry which is preliminary data.</text>
</comment>
<reference evidence="1" key="1">
    <citation type="journal article" date="2020" name="bioRxiv">
        <title>Chromosome-level reference genome of the European wasp spider Argiope bruennichi: a resource for studies on range expansion and evolutionary adaptation.</title>
        <authorList>
            <person name="Sheffer M.M."/>
            <person name="Hoppe A."/>
            <person name="Krehenwinkel H."/>
            <person name="Uhl G."/>
            <person name="Kuss A.W."/>
            <person name="Jensen L."/>
            <person name="Jensen C."/>
            <person name="Gillespie R.G."/>
            <person name="Hoff K.J."/>
            <person name="Prost S."/>
        </authorList>
    </citation>
    <scope>NUCLEOTIDE SEQUENCE</scope>
</reference>
<dbReference type="Proteomes" id="UP000807504">
    <property type="component" value="Unassembled WGS sequence"/>
</dbReference>
<gene>
    <name evidence="1" type="ORF">HNY73_009373</name>
</gene>
<sequence>MESQVHEDLLKIIQDSSLKANTRARGFEYLLGLSATEEGLYQIIAFQKYIPFLLKFIAINKSHEFRGELAQIFKSTFVFPMEHQT</sequence>